<protein>
    <submittedName>
        <fullName evidence="3">Uncharacterized protein</fullName>
    </submittedName>
</protein>
<feature type="transmembrane region" description="Helical" evidence="2">
    <location>
        <begin position="2338"/>
        <end position="2356"/>
    </location>
</feature>
<evidence type="ECO:0000256" key="2">
    <source>
        <dbReference type="SAM" id="Phobius"/>
    </source>
</evidence>
<dbReference type="InterPro" id="IPR006212">
    <property type="entry name" value="Furin_repeat"/>
</dbReference>
<name>A0A8S1W5Q4_PAROT</name>
<keyword evidence="2" id="KW-0472">Membrane</keyword>
<feature type="transmembrane region" description="Helical" evidence="2">
    <location>
        <begin position="2537"/>
        <end position="2560"/>
    </location>
</feature>
<dbReference type="Proteomes" id="UP000683925">
    <property type="component" value="Unassembled WGS sequence"/>
</dbReference>
<accession>A0A8S1W5Q4</accession>
<feature type="transmembrane region" description="Helical" evidence="2">
    <location>
        <begin position="2482"/>
        <end position="2499"/>
    </location>
</feature>
<dbReference type="CDD" id="cd00064">
    <property type="entry name" value="FU"/>
    <property type="match status" value="1"/>
</dbReference>
<feature type="coiled-coil region" evidence="1">
    <location>
        <begin position="2108"/>
        <end position="2135"/>
    </location>
</feature>
<evidence type="ECO:0000313" key="4">
    <source>
        <dbReference type="Proteomes" id="UP000683925"/>
    </source>
</evidence>
<feature type="transmembrane region" description="Helical" evidence="2">
    <location>
        <begin position="2596"/>
        <end position="2623"/>
    </location>
</feature>
<feature type="transmembrane region" description="Helical" evidence="2">
    <location>
        <begin position="2445"/>
        <end position="2470"/>
    </location>
</feature>
<dbReference type="OrthoDB" id="77931at2759"/>
<evidence type="ECO:0000256" key="1">
    <source>
        <dbReference type="SAM" id="Coils"/>
    </source>
</evidence>
<sequence length="2796" mass="325498">MSQQYQMDESFLNINDLITNDQSLAVGLWSRYNPQGVTQQLGIVGLMDSNCFHYQSLIGEQSKGLEQIYYDCLYPENKTIQKYIQFITQDGQQHQYILDINPFEYETVWYLFQLYYYPSRNIIEFIIIKKQDILLLKKLDSLLLLENQVKKYVGGSLIVQTSNLESIEAGKKFSYFPGQIYQVITLPHRPSIYELEKGIISLVEFIEFQFEDQCNSVITYQIPDQDIFYLDQKVHVSENVNFDSFVLASWFRITKIHQVDEEFTYQFLKVSKHTKHQQFSNSNLAPFQLFYKISPNNNKIIITTYSYNYPSITLDFTNSANNFMLTEEFEIKNKITLWHSLFVNLQSDQIFIQIKFFEKYQVYEYSKTFPVKQFGIVNLSVQYGNLLNSIQNYLDIQTRNNIFYNCQQQIEEQNCHFSCQDCDGPTNFDCLSCSEVSQRIYIPEHKVCICPYNYLDDQINQNCLSLSGQSFDIQELIKNNDCKFGYFEYDDSCYACPSIFSDKQITCLDCLQNVNGWQEKPYCQTTLYFNSNGNTAITIDDQDDMFIFDGLEPYLCRDCIRQSFFDNDSIFKQFSQLQNRFKQFCEFGEYYFDQEIAESCYACKLSCCIFCTIEVIGMKCVLCEEGCRLIDGVCIADEIYRPYLKGCRIPNYLNSMNVCKLCPIKNCKYCFEYYGNDLEESTLYLNFKIFGFDEYVSIGCAMCDENYSFDFTIGNCIYKQPSLSNCLRSFVNLQGQEICTLSSTDFSVASEIINCSRLIDNCMQCYITPMYVVRCIICNLGFSVSIIQGNCYKNTLVLRYENAKILIEGEEYADASVQRIQSFMMKFLPNQYIHQKNYVDYLIYLFEIECNQGYQLYQSYLCAKYCTQECLDCQESKYLNQFYCAKCPLNYYQQPIRSQLDGSCIRCPELCEICEVRSEDEIQKINPNFQITEDNKSYTYKCIRPISNSNVIIDSYLQIAKYCFTGNCNYEFTKYSSILRDLDAQIDTHYCNQIGVQDLKIQINSKADGGNLSIKTELKKYIFSLQRLKIEVNFFYKSIYFKVISGFDYIEINDVYLDMRYQDFLLHNENQKINLVLNNIVFQEIQFNYRSSLIDSELFGDISLNNISIINSNFNSSSFLKLNQKMSNQIFQISKLTLYKCNFTNSQLFQLWNNEVQILIEQVVIDSTIFYNSSFLTFFQKADGQSKLEVKEIKITSSQFFHSFILNCTNLQKIIINNFNLNKNQIVLSNIIVFNMNLAIFQTEVNNNTFIESQFIKTVDSESKKKIYVQVDNYNAIQNYFTNSSLFYISNENMQYQLTTAQIQFNQGQTNNQYQDISLFNIHCFQLVIDNIYIVDSNKICIFYVLEVFEIFASNIVYQNFNINNKVSSSLNCRDYQNFNYPLLLISGYSIISLKNIKALKIFSIDEQLIEIKSTRKRWNNMPLSLELINLEFIGNLLLQKQATNYFSLLSINSEQNTTIQMENIFFEKNFIHQQTDDLQDSAAALININLNTGYIRINNLYCSQNALTNSSNSFIFLKSEVITLTNYTALNHNIIPLELWDLYYDFQLEDNQHAYDQDQINQIIEQTFKIKSKCGAGLITAVEFSCFNCLFQDIIGLKSSVFEIKTQGNGNIELRNLKINSSYYDLSSIIESSGCITIQSSSSQLNLKIINAEFVNVFNRLATSILTINPSVFQNQILIQDVTIKNCISLKNSIISILFSTQNINSNKVFITNVNINYQEGAWTKYFEKTDITGNSSSLIQLQNCNVVLSKIIFSGLFTCPLIKLINVQYLLISSFLAQDIQTFYSFNLLEIYQDLSVKQTINIQNGKFLRISIFEIINNQIYGNSRINYRLNRCNQVENLQSDVRIYTFDQIIKLMQSTEKASSIIQIQSNSNTTVIQIQNIILQQINCSYCLNGLIFFNIENYKTLKIKEIAFFSNKIKQFGCLKIVASNQINRSSSIQNSKFINNNGSSGVALSSTNISIKIIQCSIINNIASNQGGGIFLDMDTKYLIINKSTIVNNLAFEGGGIYISKILDSNSKNIIQTLLQFNKADFLSNNLVEYPTHLSLFINSQEMQAYESIKNEIKVRILKLKPYKIIEQGVIKYSQYLMIPSDQVIKNYKNFIPQLSNFYNLLSNLQINLKNSRNELLQNSNQFSCLVSQTSAKSNQDYTFSNIKPVSSLQIDEFNHFDLGSVQFHYDPYHDEDQNLQILVNCSQNTSQNHLLYLINSRTYKCQLGEFYIDEGCQICESTFGFYSVTYNATKCSIFDKTKFASISSHSIQLLQGYWRPNIYSDYTDYCFKNIEFCKGGWKVGDDLCSLGHLGGLCEECDYHNKRGEGNFFKNQQDSECYNCSTNTMMPFIFSFIWTIVSILITLKSIEKSNLLFSKLQFKIRYRKILFKLEKDMEGIFIKMLFIYLWIFSVIFTFNIKFSISFSFIDQTSNTSQFMASSLDCFLSEISSIEVIYVRIIATMLLILIQLGIILIGYQLYILASKRRFQTYIISNTLLYLYVSNFSGLIKQFCSIVSKRIISNIQFIQGDVTQPFGSLDHNLWIWEFATPGLVIFGFLIPFSLFLFMFITKNKFNIIQFRRHICYLFDEYNEQNYFWEQIKFSKKICIILIMTYFESNILLKASLLGLLLLIYQILAEMQQPYNLQKLNRLDLQAVKICSIAIFIAIAKYVSEQELQNTSSQILQVFIIFLCIKLCYQFILDIFKAYVKKYQVAFITLLTNFCKMIKPKSKTSIYFGNLLLKWSIREKKMKQNFTILKAHLIKMSSAQKKFQKTFNAINSNQNLAQLIKYKQLKQKKSKIQLSLEK</sequence>
<dbReference type="PANTHER" id="PTHR11319:SF35">
    <property type="entry name" value="OUTER MEMBRANE PROTEIN PMPC-RELATED"/>
    <property type="match status" value="1"/>
</dbReference>
<keyword evidence="4" id="KW-1185">Reference proteome</keyword>
<keyword evidence="2" id="KW-0812">Transmembrane</keyword>
<dbReference type="PANTHER" id="PTHR11319">
    <property type="entry name" value="G PROTEIN-COUPLED RECEPTOR-RELATED"/>
    <property type="match status" value="1"/>
</dbReference>
<comment type="caution">
    <text evidence="3">The sequence shown here is derived from an EMBL/GenBank/DDBJ whole genome shotgun (WGS) entry which is preliminary data.</text>
</comment>
<organism evidence="3 4">
    <name type="scientific">Paramecium octaurelia</name>
    <dbReference type="NCBI Taxonomy" id="43137"/>
    <lineage>
        <taxon>Eukaryota</taxon>
        <taxon>Sar</taxon>
        <taxon>Alveolata</taxon>
        <taxon>Ciliophora</taxon>
        <taxon>Intramacronucleata</taxon>
        <taxon>Oligohymenophorea</taxon>
        <taxon>Peniculida</taxon>
        <taxon>Parameciidae</taxon>
        <taxon>Paramecium</taxon>
    </lineage>
</organism>
<feature type="transmembrane region" description="Helical" evidence="2">
    <location>
        <begin position="2673"/>
        <end position="2690"/>
    </location>
</feature>
<reference evidence="3" key="1">
    <citation type="submission" date="2021-01" db="EMBL/GenBank/DDBJ databases">
        <authorList>
            <consortium name="Genoscope - CEA"/>
            <person name="William W."/>
        </authorList>
    </citation>
    <scope>NUCLEOTIDE SEQUENCE</scope>
</reference>
<keyword evidence="1" id="KW-0175">Coiled coil</keyword>
<proteinExistence type="predicted"/>
<keyword evidence="2" id="KW-1133">Transmembrane helix</keyword>
<dbReference type="EMBL" id="CAJJDP010000085">
    <property type="protein sequence ID" value="CAD8185608.1"/>
    <property type="molecule type" value="Genomic_DNA"/>
</dbReference>
<feature type="transmembrane region" description="Helical" evidence="2">
    <location>
        <begin position="2394"/>
        <end position="2418"/>
    </location>
</feature>
<gene>
    <name evidence="3" type="ORF">POCTA_138.1.T0860045</name>
</gene>
<evidence type="ECO:0000313" key="3">
    <source>
        <dbReference type="EMBL" id="CAD8185608.1"/>
    </source>
</evidence>